<dbReference type="PANTHER" id="PTHR21716">
    <property type="entry name" value="TRANSMEMBRANE PROTEIN"/>
    <property type="match status" value="1"/>
</dbReference>
<keyword evidence="8" id="KW-1185">Reference proteome</keyword>
<evidence type="ECO:0000256" key="2">
    <source>
        <dbReference type="ARBA" id="ARBA00009773"/>
    </source>
</evidence>
<evidence type="ECO:0000313" key="7">
    <source>
        <dbReference type="EMBL" id="MFB5269212.1"/>
    </source>
</evidence>
<comment type="subcellular location">
    <subcellularLocation>
        <location evidence="1">Membrane</location>
        <topology evidence="1">Multi-pass membrane protein</topology>
    </subcellularLocation>
</comment>
<evidence type="ECO:0000313" key="8">
    <source>
        <dbReference type="Proteomes" id="UP001580346"/>
    </source>
</evidence>
<evidence type="ECO:0000256" key="6">
    <source>
        <dbReference type="SAM" id="Phobius"/>
    </source>
</evidence>
<feature type="transmembrane region" description="Helical" evidence="6">
    <location>
        <begin position="200"/>
        <end position="221"/>
    </location>
</feature>
<proteinExistence type="inferred from homology"/>
<gene>
    <name evidence="7" type="ORF">ACE41H_20855</name>
</gene>
<reference evidence="7 8" key="1">
    <citation type="submission" date="2024-09" db="EMBL/GenBank/DDBJ databases">
        <title>Paenibacillus zeirhizospherea sp. nov., isolated from surface of the maize (Zea mays) roots in a horticulture field, Hungary.</title>
        <authorList>
            <person name="Marton D."/>
            <person name="Farkas M."/>
            <person name="Bedics A."/>
            <person name="Toth E."/>
            <person name="Tancsics A."/>
            <person name="Boka K."/>
            <person name="Maroti G."/>
            <person name="Kriszt B."/>
            <person name="Cserhati M."/>
        </authorList>
    </citation>
    <scope>NUCLEOTIDE SEQUENCE [LARGE SCALE GENOMIC DNA]</scope>
    <source>
        <strain evidence="7 8">KCTC 33519</strain>
    </source>
</reference>
<name>A0ABV5AYC4_9BACL</name>
<organism evidence="7 8">
    <name type="scientific">Paenibacillus enshidis</name>
    <dbReference type="NCBI Taxonomy" id="1458439"/>
    <lineage>
        <taxon>Bacteria</taxon>
        <taxon>Bacillati</taxon>
        <taxon>Bacillota</taxon>
        <taxon>Bacilli</taxon>
        <taxon>Bacillales</taxon>
        <taxon>Paenibacillaceae</taxon>
        <taxon>Paenibacillus</taxon>
    </lineage>
</organism>
<feature type="transmembrane region" description="Helical" evidence="6">
    <location>
        <begin position="66"/>
        <end position="88"/>
    </location>
</feature>
<dbReference type="Proteomes" id="UP001580346">
    <property type="component" value="Unassembled WGS sequence"/>
</dbReference>
<accession>A0ABV5AYC4</accession>
<evidence type="ECO:0000256" key="5">
    <source>
        <dbReference type="ARBA" id="ARBA00023136"/>
    </source>
</evidence>
<sequence>MEALRTFFAQTWVRRISFLLLVVVLLYSLRHMLNLLLLLFLVTFVMGRLQGFITKQLNRFFSVSPTVVVIILYALLVAGLVIGISNYVPKLIRQVSDVIDSISLFLATPNDNQVIQWLIDALHKGDVKYEDYLGNVIEYIAKLGKWLEIILFVIFLSFFYLLQRKKTITFTEKFRTSKIGWLYKEFEYFGRKFTSSFGKVIEVQLLIALFNTVLTMIGLWIMGFPYLFALTIMVFLLSLIPVAGVVISFIPIGIIGFQIGGVTLVIWTVVMILAIHALETYFLNPRLYAHKTKIPMFYTFMVLIFSQHYLGIWGLIIGIPIFMFFLDLFEVEQSDAKI</sequence>
<dbReference type="PANTHER" id="PTHR21716:SF62">
    <property type="entry name" value="TRANSPORT PROTEIN YDBI-RELATED"/>
    <property type="match status" value="1"/>
</dbReference>
<feature type="transmembrane region" description="Helical" evidence="6">
    <location>
        <begin position="143"/>
        <end position="162"/>
    </location>
</feature>
<evidence type="ECO:0000256" key="1">
    <source>
        <dbReference type="ARBA" id="ARBA00004141"/>
    </source>
</evidence>
<feature type="transmembrane region" description="Helical" evidence="6">
    <location>
        <begin position="227"/>
        <end position="250"/>
    </location>
</feature>
<feature type="transmembrane region" description="Helical" evidence="6">
    <location>
        <begin position="257"/>
        <end position="278"/>
    </location>
</feature>
<dbReference type="RefSeq" id="WP_375357484.1">
    <property type="nucleotide sequence ID" value="NZ_JBHHMI010000027.1"/>
</dbReference>
<evidence type="ECO:0000256" key="3">
    <source>
        <dbReference type="ARBA" id="ARBA00022692"/>
    </source>
</evidence>
<keyword evidence="3 6" id="KW-0812">Transmembrane</keyword>
<feature type="transmembrane region" description="Helical" evidence="6">
    <location>
        <begin position="298"/>
        <end position="329"/>
    </location>
</feature>
<protein>
    <submittedName>
        <fullName evidence="7">AI-2E family transporter</fullName>
    </submittedName>
</protein>
<dbReference type="EMBL" id="JBHHMI010000027">
    <property type="protein sequence ID" value="MFB5269212.1"/>
    <property type="molecule type" value="Genomic_DNA"/>
</dbReference>
<comment type="caution">
    <text evidence="7">The sequence shown here is derived from an EMBL/GenBank/DDBJ whole genome shotgun (WGS) entry which is preliminary data.</text>
</comment>
<keyword evidence="5 6" id="KW-0472">Membrane</keyword>
<keyword evidence="4 6" id="KW-1133">Transmembrane helix</keyword>
<comment type="similarity">
    <text evidence="2">Belongs to the autoinducer-2 exporter (AI-2E) (TC 2.A.86) family.</text>
</comment>
<dbReference type="Pfam" id="PF01594">
    <property type="entry name" value="AI-2E_transport"/>
    <property type="match status" value="1"/>
</dbReference>
<evidence type="ECO:0000256" key="4">
    <source>
        <dbReference type="ARBA" id="ARBA00022989"/>
    </source>
</evidence>
<dbReference type="InterPro" id="IPR002549">
    <property type="entry name" value="AI-2E-like"/>
</dbReference>